<sequence length="495" mass="51551">MNLVETLASGQPDAWPAARFEAAVDRAAEALRARGTRVLATLFDNGIAWLVADAGAARAGVVHVPLPGFFTRGQLQHALAAAGVDTLWTFPAAAAGFPGAPSEPLRFDPGAEPISALRLPAVPVAMPAGTAKVTFTSGTTGTPKGVCLGQAAMDRVAQAIGEATAALDITRHLSVLPFAVLLENIAGVLAPRRRQATCIAVPLASVGLHGSSRFDPAQLQAAVESWQPHSLILLPQMLRAWTMWLRATGRRAPASLRLVAVGGAAVGAPLLQSARELGIPAYEGYGLSEGASVQTLNLPGADRPGSTGRPLPHARLRIAADGEIEVTGSAFLGYLGSEAPLPDWWPSGDLGTIDAQGFLHVQGRKKQVLITAYGRNVSPEWVETALQSAAVGGLPPIAQAVVFGDGRPALSAVLWPLRADLPDAVLQAAVDAANAGLPDYARVRRWVRARAAFDTDTGLATANGRPQRAAIEQLHRDALVADPLPSTFITEPISP</sequence>
<dbReference type="Proteomes" id="UP000000366">
    <property type="component" value="Chromosome"/>
</dbReference>
<dbReference type="PANTHER" id="PTHR43201:SF32">
    <property type="entry name" value="2-SUCCINYLBENZOATE--COA LIGASE, CHLOROPLASTIC_PEROXISOMAL"/>
    <property type="match status" value="1"/>
</dbReference>
<dbReference type="GO" id="GO:0031956">
    <property type="term" value="F:medium-chain fatty acid-CoA ligase activity"/>
    <property type="evidence" value="ECO:0007669"/>
    <property type="project" value="TreeGrafter"/>
</dbReference>
<protein>
    <submittedName>
        <fullName evidence="2">Long-chain acyl-CoA synthetases (AMP-forming)</fullName>
    </submittedName>
</protein>
<dbReference type="InterPro" id="IPR020845">
    <property type="entry name" value="AMP-binding_CS"/>
</dbReference>
<proteinExistence type="predicted"/>
<dbReference type="AlphaFoldDB" id="A2SJ83"/>
<dbReference type="PANTHER" id="PTHR43201">
    <property type="entry name" value="ACYL-COA SYNTHETASE"/>
    <property type="match status" value="1"/>
</dbReference>
<reference evidence="2 3" key="1">
    <citation type="journal article" date="2007" name="J. Bacteriol.">
        <title>Whole-genome analysis of the methyl tert-butyl ether-degrading beta-proteobacterium Methylibium petroleiphilum PM1.</title>
        <authorList>
            <person name="Kane S.R."/>
            <person name="Chakicherla A.Y."/>
            <person name="Chain P.S.G."/>
            <person name="Schmidt R."/>
            <person name="Shin M.W."/>
            <person name="Legler T.C."/>
            <person name="Scow K.M."/>
            <person name="Larimer F.W."/>
            <person name="Lucas S.M."/>
            <person name="Richardson P.M."/>
            <person name="Hristova K.R."/>
        </authorList>
    </citation>
    <scope>NUCLEOTIDE SEQUENCE [LARGE SCALE GENOMIC DNA]</scope>
    <source>
        <strain evidence="3">ATCC BAA-1232 / LMG 22953 / PM1</strain>
    </source>
</reference>
<dbReference type="STRING" id="420662.Mpe_A2668"/>
<evidence type="ECO:0000313" key="3">
    <source>
        <dbReference type="Proteomes" id="UP000000366"/>
    </source>
</evidence>
<name>A2SJ83_METPP</name>
<dbReference type="Pfam" id="PF23562">
    <property type="entry name" value="AMP-binding_C_3"/>
    <property type="match status" value="1"/>
</dbReference>
<gene>
    <name evidence="2" type="ordered locus">Mpe_A2668</name>
</gene>
<dbReference type="PROSITE" id="PS00455">
    <property type="entry name" value="AMP_BINDING"/>
    <property type="match status" value="1"/>
</dbReference>
<dbReference type="GO" id="GO:0006631">
    <property type="term" value="P:fatty acid metabolic process"/>
    <property type="evidence" value="ECO:0007669"/>
    <property type="project" value="TreeGrafter"/>
</dbReference>
<organism evidence="2 3">
    <name type="scientific">Methylibium petroleiphilum (strain ATCC BAA-1232 / LMG 22953 / PM1)</name>
    <dbReference type="NCBI Taxonomy" id="420662"/>
    <lineage>
        <taxon>Bacteria</taxon>
        <taxon>Pseudomonadati</taxon>
        <taxon>Pseudomonadota</taxon>
        <taxon>Betaproteobacteria</taxon>
        <taxon>Burkholderiales</taxon>
        <taxon>Sphaerotilaceae</taxon>
        <taxon>Methylibium</taxon>
    </lineage>
</organism>
<dbReference type="eggNOG" id="COG1022">
    <property type="taxonomic scope" value="Bacteria"/>
</dbReference>
<accession>A2SJ83</accession>
<dbReference type="Pfam" id="PF00501">
    <property type="entry name" value="AMP-binding"/>
    <property type="match status" value="1"/>
</dbReference>
<evidence type="ECO:0000313" key="2">
    <source>
        <dbReference type="EMBL" id="ABM95622.1"/>
    </source>
</evidence>
<feature type="domain" description="AMP-dependent synthetase/ligase" evidence="1">
    <location>
        <begin position="19"/>
        <end position="322"/>
    </location>
</feature>
<dbReference type="RefSeq" id="WP_011830252.1">
    <property type="nucleotide sequence ID" value="NC_008825.1"/>
</dbReference>
<dbReference type="HOGENOM" id="CLU_000022_59_9_4"/>
<dbReference type="InterPro" id="IPR042099">
    <property type="entry name" value="ANL_N_sf"/>
</dbReference>
<dbReference type="SUPFAM" id="SSF56801">
    <property type="entry name" value="Acetyl-CoA synthetase-like"/>
    <property type="match status" value="1"/>
</dbReference>
<dbReference type="EMBL" id="CP000555">
    <property type="protein sequence ID" value="ABM95622.1"/>
    <property type="molecule type" value="Genomic_DNA"/>
</dbReference>
<evidence type="ECO:0000259" key="1">
    <source>
        <dbReference type="Pfam" id="PF00501"/>
    </source>
</evidence>
<dbReference type="InterPro" id="IPR000873">
    <property type="entry name" value="AMP-dep_synth/lig_dom"/>
</dbReference>
<dbReference type="Gene3D" id="3.40.50.12780">
    <property type="entry name" value="N-terminal domain of ligase-like"/>
    <property type="match status" value="1"/>
</dbReference>
<keyword evidence="3" id="KW-1185">Reference proteome</keyword>
<dbReference type="KEGG" id="mpt:Mpe_A2668"/>